<organism evidence="7 8">
    <name type="scientific">Pedobacter miscanthi</name>
    <dbReference type="NCBI Taxonomy" id="2259170"/>
    <lineage>
        <taxon>Bacteria</taxon>
        <taxon>Pseudomonadati</taxon>
        <taxon>Bacteroidota</taxon>
        <taxon>Sphingobacteriia</taxon>
        <taxon>Sphingobacteriales</taxon>
        <taxon>Sphingobacteriaceae</taxon>
        <taxon>Pedobacter</taxon>
    </lineage>
</organism>
<feature type="transmembrane region" description="Helical" evidence="5">
    <location>
        <begin position="81"/>
        <end position="100"/>
    </location>
</feature>
<dbReference type="Proteomes" id="UP000252081">
    <property type="component" value="Unassembled WGS sequence"/>
</dbReference>
<keyword evidence="8" id="KW-1185">Reference proteome</keyword>
<dbReference type="Pfam" id="PF07291">
    <property type="entry name" value="MauE"/>
    <property type="match status" value="1"/>
</dbReference>
<keyword evidence="2 5" id="KW-0812">Transmembrane</keyword>
<feature type="transmembrane region" description="Helical" evidence="5">
    <location>
        <begin position="9"/>
        <end position="31"/>
    </location>
</feature>
<feature type="transmembrane region" description="Helical" evidence="5">
    <location>
        <begin position="51"/>
        <end position="69"/>
    </location>
</feature>
<evidence type="ECO:0000259" key="6">
    <source>
        <dbReference type="Pfam" id="PF07291"/>
    </source>
</evidence>
<dbReference type="EMBL" id="QNQU01000001">
    <property type="protein sequence ID" value="RBQ12073.1"/>
    <property type="molecule type" value="Genomic_DNA"/>
</dbReference>
<dbReference type="OrthoDB" id="673785at2"/>
<name>A0A366LF33_9SPHI</name>
<evidence type="ECO:0000313" key="7">
    <source>
        <dbReference type="EMBL" id="RBQ12073.1"/>
    </source>
</evidence>
<feature type="domain" description="Methylamine utilisation protein MauE" evidence="6">
    <location>
        <begin position="10"/>
        <end position="134"/>
    </location>
</feature>
<reference evidence="7 8" key="1">
    <citation type="submission" date="2018-07" db="EMBL/GenBank/DDBJ databases">
        <title>A draft genome of a endophytic bacteria, a new species of Pedobacter.</title>
        <authorList>
            <person name="Zhang Z.D."/>
            <person name="Chen Z.J."/>
        </authorList>
    </citation>
    <scope>NUCLEOTIDE SEQUENCE [LARGE SCALE GENOMIC DNA]</scope>
    <source>
        <strain evidence="7 8">RS10</strain>
    </source>
</reference>
<protein>
    <recommendedName>
        <fullName evidence="6">Methylamine utilisation protein MauE domain-containing protein</fullName>
    </recommendedName>
</protein>
<evidence type="ECO:0000256" key="3">
    <source>
        <dbReference type="ARBA" id="ARBA00022989"/>
    </source>
</evidence>
<sequence>MKTLKNRDLAIRIITSLLIVLWVYTAGSKLMDFPDFKNQLRLQHFSETTSSILIIALPLTELITAVLLATKYHKHGLKISLILLTIFTGYIILILSGYYIKAPCSCGGVLKFLGWRLHLLFNLFFLSINILALYLFTTKERRQGKSD</sequence>
<evidence type="ECO:0000313" key="8">
    <source>
        <dbReference type="Proteomes" id="UP000252081"/>
    </source>
</evidence>
<gene>
    <name evidence="7" type="ORF">DRW42_02100</name>
</gene>
<dbReference type="RefSeq" id="WP_113947152.1">
    <property type="nucleotide sequence ID" value="NZ_QNQU01000001.1"/>
</dbReference>
<dbReference type="AlphaFoldDB" id="A0A366LF33"/>
<dbReference type="GO" id="GO:0016020">
    <property type="term" value="C:membrane"/>
    <property type="evidence" value="ECO:0007669"/>
    <property type="project" value="UniProtKB-SubCell"/>
</dbReference>
<evidence type="ECO:0000256" key="1">
    <source>
        <dbReference type="ARBA" id="ARBA00004141"/>
    </source>
</evidence>
<evidence type="ECO:0000256" key="4">
    <source>
        <dbReference type="ARBA" id="ARBA00023136"/>
    </source>
</evidence>
<comment type="caution">
    <text evidence="7">The sequence shown here is derived from an EMBL/GenBank/DDBJ whole genome shotgun (WGS) entry which is preliminary data.</text>
</comment>
<dbReference type="GO" id="GO:0030416">
    <property type="term" value="P:methylamine metabolic process"/>
    <property type="evidence" value="ECO:0007669"/>
    <property type="project" value="InterPro"/>
</dbReference>
<comment type="subcellular location">
    <subcellularLocation>
        <location evidence="1">Membrane</location>
        <topology evidence="1">Multi-pass membrane protein</topology>
    </subcellularLocation>
</comment>
<evidence type="ECO:0000256" key="5">
    <source>
        <dbReference type="SAM" id="Phobius"/>
    </source>
</evidence>
<accession>A0A366LF33</accession>
<keyword evidence="4 5" id="KW-0472">Membrane</keyword>
<feature type="transmembrane region" description="Helical" evidence="5">
    <location>
        <begin position="112"/>
        <end position="136"/>
    </location>
</feature>
<keyword evidence="3 5" id="KW-1133">Transmembrane helix</keyword>
<dbReference type="InterPro" id="IPR009908">
    <property type="entry name" value="Methylamine_util_MauE"/>
</dbReference>
<proteinExistence type="predicted"/>
<evidence type="ECO:0000256" key="2">
    <source>
        <dbReference type="ARBA" id="ARBA00022692"/>
    </source>
</evidence>